<dbReference type="RefSeq" id="WP_344653927.1">
    <property type="nucleotide sequence ID" value="NZ_BAAAGX010000037.1"/>
</dbReference>
<proteinExistence type="predicted"/>
<gene>
    <name evidence="3" type="ORF">GCM10009539_77340</name>
</gene>
<organism evidence="3 4">
    <name type="scientific">Cryptosporangium japonicum</name>
    <dbReference type="NCBI Taxonomy" id="80872"/>
    <lineage>
        <taxon>Bacteria</taxon>
        <taxon>Bacillati</taxon>
        <taxon>Actinomycetota</taxon>
        <taxon>Actinomycetes</taxon>
        <taxon>Cryptosporangiales</taxon>
        <taxon>Cryptosporangiaceae</taxon>
        <taxon>Cryptosporangium</taxon>
    </lineage>
</organism>
<feature type="transmembrane region" description="Helical" evidence="2">
    <location>
        <begin position="146"/>
        <end position="169"/>
    </location>
</feature>
<evidence type="ECO:0000313" key="3">
    <source>
        <dbReference type="EMBL" id="GAA0278084.1"/>
    </source>
</evidence>
<feature type="transmembrane region" description="Helical" evidence="2">
    <location>
        <begin position="71"/>
        <end position="92"/>
    </location>
</feature>
<reference evidence="4" key="1">
    <citation type="journal article" date="2019" name="Int. J. Syst. Evol. Microbiol.">
        <title>The Global Catalogue of Microorganisms (GCM) 10K type strain sequencing project: providing services to taxonomists for standard genome sequencing and annotation.</title>
        <authorList>
            <consortium name="The Broad Institute Genomics Platform"/>
            <consortium name="The Broad Institute Genome Sequencing Center for Infectious Disease"/>
            <person name="Wu L."/>
            <person name="Ma J."/>
        </authorList>
    </citation>
    <scope>NUCLEOTIDE SEQUENCE [LARGE SCALE GENOMIC DNA]</scope>
    <source>
        <strain evidence="4">JCM 10425</strain>
    </source>
</reference>
<feature type="transmembrane region" description="Helical" evidence="2">
    <location>
        <begin position="104"/>
        <end position="134"/>
    </location>
</feature>
<name>A0ABP3EWZ5_9ACTN</name>
<evidence type="ECO:0000256" key="1">
    <source>
        <dbReference type="SAM" id="MobiDB-lite"/>
    </source>
</evidence>
<keyword evidence="2" id="KW-0812">Transmembrane</keyword>
<keyword evidence="2" id="KW-0472">Membrane</keyword>
<sequence>MFGALPGPSNTAGPVRDGLDGGAEYSTELHRQEEAEPYRAGDAEGATVVRASEVPVAPVAPVRLVPGTDPVGAAATVLALAGVGLARPGWFSDRRRPAWDLREIGLLLVAVLLVWLAGWVWPVALGLAAVALWLARVGPPDVRPRWLAGATLGGLAAALLLAAAGWAGAPPDHRTLLTPALLAAAFVLVATAPLGTAARRVGRASFDR</sequence>
<evidence type="ECO:0000256" key="2">
    <source>
        <dbReference type="SAM" id="Phobius"/>
    </source>
</evidence>
<comment type="caution">
    <text evidence="3">The sequence shown here is derived from an EMBL/GenBank/DDBJ whole genome shotgun (WGS) entry which is preliminary data.</text>
</comment>
<dbReference type="Proteomes" id="UP001500967">
    <property type="component" value="Unassembled WGS sequence"/>
</dbReference>
<accession>A0ABP3EWZ5</accession>
<protein>
    <submittedName>
        <fullName evidence="3">Uncharacterized protein</fullName>
    </submittedName>
</protein>
<dbReference type="EMBL" id="BAAAGX010000037">
    <property type="protein sequence ID" value="GAA0278084.1"/>
    <property type="molecule type" value="Genomic_DNA"/>
</dbReference>
<feature type="region of interest" description="Disordered" evidence="1">
    <location>
        <begin position="1"/>
        <end position="22"/>
    </location>
</feature>
<keyword evidence="4" id="KW-1185">Reference proteome</keyword>
<evidence type="ECO:0000313" key="4">
    <source>
        <dbReference type="Proteomes" id="UP001500967"/>
    </source>
</evidence>
<feature type="transmembrane region" description="Helical" evidence="2">
    <location>
        <begin position="176"/>
        <end position="198"/>
    </location>
</feature>
<keyword evidence="2" id="KW-1133">Transmembrane helix</keyword>